<dbReference type="PANTHER" id="PTHR15723:SF0">
    <property type="entry name" value="CARBOHYDRATE SULFOTRANSFERASE 15"/>
    <property type="match status" value="1"/>
</dbReference>
<comment type="caution">
    <text evidence="3">The sequence shown here is derived from an EMBL/GenBank/DDBJ whole genome shotgun (WGS) entry which is preliminary data.</text>
</comment>
<dbReference type="Pfam" id="PF00685">
    <property type="entry name" value="Sulfotransfer_1"/>
    <property type="match status" value="1"/>
</dbReference>
<evidence type="ECO:0000259" key="2">
    <source>
        <dbReference type="Pfam" id="PF00685"/>
    </source>
</evidence>
<accession>A0ABD0JBP9</accession>
<dbReference type="InterPro" id="IPR000863">
    <property type="entry name" value="Sulfotransferase_dom"/>
</dbReference>
<evidence type="ECO:0000313" key="3">
    <source>
        <dbReference type="EMBL" id="KAK7469481.1"/>
    </source>
</evidence>
<sequence length="382" mass="43859">MNRFVRARMRAAVLVHVVILLGGLVLLLLANSHTPAILSPVGYRADSSSHHEPNAQSQSLDGSVFERNASSDVSGASWQIEAMDKSARAVCVGSDVTRGEIEDLLCIPKPNYDDSFKNPCWWEMVTTATQNPNDTTAAPTRLLQCLPYFHILCCSKSGTTNLFHRLRLHPQILPNNGYLGGKELLFWAWAKNGYLGRWDKGTPAPFTKYIKRFNTVARFLETSAEEKKNFQYITYMWDLRGWPLLPQNRGLREPAVLTPHLMKHVYRNPKFIVLMREPVERLYTAYIFFHPDRNPHSFHRDVTTAIAMMDSCLATAASRRECYFNASVVDYLPVDLHYNCYVVSLKEWLVVFPRKHFLFMRTEDYSNNIKSSLLKVFDFLNI</sequence>
<evidence type="ECO:0000313" key="4">
    <source>
        <dbReference type="Proteomes" id="UP001519460"/>
    </source>
</evidence>
<feature type="region of interest" description="Disordered" evidence="1">
    <location>
        <begin position="43"/>
        <end position="62"/>
    </location>
</feature>
<dbReference type="AlphaFoldDB" id="A0ABD0JBP9"/>
<feature type="non-terminal residue" evidence="3">
    <location>
        <position position="382"/>
    </location>
</feature>
<name>A0ABD0JBP9_9CAEN</name>
<gene>
    <name evidence="3" type="ORF">BaRGS_00036502</name>
</gene>
<feature type="domain" description="Sulfotransferase" evidence="2">
    <location>
        <begin position="155"/>
        <end position="382"/>
    </location>
</feature>
<dbReference type="Proteomes" id="UP001519460">
    <property type="component" value="Unassembled WGS sequence"/>
</dbReference>
<dbReference type="Gene3D" id="3.40.50.300">
    <property type="entry name" value="P-loop containing nucleotide triphosphate hydrolases"/>
    <property type="match status" value="1"/>
</dbReference>
<reference evidence="3 4" key="1">
    <citation type="journal article" date="2023" name="Sci. Data">
        <title>Genome assembly of the Korean intertidal mud-creeper Batillaria attramentaria.</title>
        <authorList>
            <person name="Patra A.K."/>
            <person name="Ho P.T."/>
            <person name="Jun S."/>
            <person name="Lee S.J."/>
            <person name="Kim Y."/>
            <person name="Won Y.J."/>
        </authorList>
    </citation>
    <scope>NUCLEOTIDE SEQUENCE [LARGE SCALE GENOMIC DNA]</scope>
    <source>
        <strain evidence="3">Wonlab-2016</strain>
    </source>
</reference>
<dbReference type="EMBL" id="JACVVK020000516">
    <property type="protein sequence ID" value="KAK7469481.1"/>
    <property type="molecule type" value="Genomic_DNA"/>
</dbReference>
<protein>
    <recommendedName>
        <fullName evidence="2">Sulfotransferase domain-containing protein</fullName>
    </recommendedName>
</protein>
<dbReference type="SUPFAM" id="SSF52540">
    <property type="entry name" value="P-loop containing nucleoside triphosphate hydrolases"/>
    <property type="match status" value="1"/>
</dbReference>
<dbReference type="PANTHER" id="PTHR15723">
    <property type="entry name" value="CARBOHYDRATE SULFOTRANSFERASE 15"/>
    <property type="match status" value="1"/>
</dbReference>
<evidence type="ECO:0000256" key="1">
    <source>
        <dbReference type="SAM" id="MobiDB-lite"/>
    </source>
</evidence>
<organism evidence="3 4">
    <name type="scientific">Batillaria attramentaria</name>
    <dbReference type="NCBI Taxonomy" id="370345"/>
    <lineage>
        <taxon>Eukaryota</taxon>
        <taxon>Metazoa</taxon>
        <taxon>Spiralia</taxon>
        <taxon>Lophotrochozoa</taxon>
        <taxon>Mollusca</taxon>
        <taxon>Gastropoda</taxon>
        <taxon>Caenogastropoda</taxon>
        <taxon>Sorbeoconcha</taxon>
        <taxon>Cerithioidea</taxon>
        <taxon>Batillariidae</taxon>
        <taxon>Batillaria</taxon>
    </lineage>
</organism>
<keyword evidence="4" id="KW-1185">Reference proteome</keyword>
<dbReference type="InterPro" id="IPR027417">
    <property type="entry name" value="P-loop_NTPase"/>
</dbReference>
<proteinExistence type="predicted"/>
<dbReference type="InterPro" id="IPR052654">
    <property type="entry name" value="CS_Sulfotransferase"/>
</dbReference>